<dbReference type="InterPro" id="IPR001322">
    <property type="entry name" value="Lamin_tail_dom"/>
</dbReference>
<dbReference type="InterPro" id="IPR014755">
    <property type="entry name" value="Cu-Rt/internalin_Ig-like"/>
</dbReference>
<reference evidence="5" key="1">
    <citation type="submission" date="2017-04" db="EMBL/GenBank/DDBJ databases">
        <authorList>
            <person name="Varghese N."/>
            <person name="Submissions S."/>
        </authorList>
    </citation>
    <scope>NUCLEOTIDE SEQUENCE [LARGE SCALE GENOMIC DNA]</scope>
    <source>
        <strain evidence="5">DSM 4125</strain>
    </source>
</reference>
<sequence>MIKNILPLSILLCISFFNLKAQLIEDDFSDGDLTIDAEWTGDNDDFIINEIFQLQLNFEDETLVPSYISTLAETTSLDEKEWRFDVSLDFSPSNSNKVVIYLVSTSSDLRDYENTGSVQEGYYLEIGENGSEDGISLFYRNGNDTELIVRGGDGDFASAFDVRIRVRRDATANWEIAVDPKKGEDFTTIATANEPRFNETGYIGFICYFTSSRSNSFYFDNVYLGDYAFDTIPPEILEYEILNSNEMQIVFTEEVSSASASNVNNYLLTPGDIQPNTIQHNEDSVWLSFDNSFESGLDYMLAVENISDSEGNLSESDSIEFFYFEVEQAEIGDVIISEFFPDPTPVLGLPDEEFVEIYNRSDKFLDLEDWAFSDNTSSAGTLPSYILRPGEYLILASSSAEQGYAEFGNVLVPSSWRALNNGSDSVTIKNAKGIQIDGLGYDLNWYQDEEKAEGGFSIEIINPKLACFDLNNWRASEATAGGTPGSENSIADFDLTGNPPEIIFFKATSKTQLEIEFDKRMNLNSLLNAEYIITPEIGIVEVLVEEGLDKTVNLNLANELLNGINYEISIDTVKDCNGNIAENLKSSLLYDTIPPELDSLLFMSDSILLLTFDKHLDTLSAENLENYDLSPEILLQEARLWSENQVILIWENDWIAGFPYTLTLDSISDLSGNPILNFKQEIILRSPAKPGFNDVIIMEVMANPNEDQELPYRQYVEIYNPSDKLFSLTDMKYMDERDTVSLGLNYIEAGEYLLLAPSAGVEDLGTYARVIGLSPWPNLNNRGDDLQLITDETIVNQAFYRDNWYKEDFKFDEGGWSLEMIDVQNPCLGFSNWSASRADAQGTPGAENSVREKNIDQTGPELEKAFALNATEVIAYFNEVIDITQIRRNQFNISPEIRIESVEMLDLSSVKLSLADELKPKVRYGLTANNLTDCVGNIIITEGNKVSFALAELPEQGDVVLNELLYDQKSGGADFIELLNISDKFINLREWTVEGSSDSSVILENENVIIAPGQHLTLTTDKESTIKDYPTSHNAENIVEANLPTLTNGEGIVRITSANKELKEHLEYSDDMHLPFLRTVDGVSLERIHPEAPINEADSWSSAASAVGYATPGKANSQFTNENISFGNIEANPKTFAHNQPGRNFTLINYRLDDVGTIATVKIFDMKGTVITTLANNETLSNSGFFRWDGVDFSGRKVRTGYYIIYFELFTAEGNKRVIKERVAVGF</sequence>
<proteinExistence type="predicted"/>
<evidence type="ECO:0000256" key="1">
    <source>
        <dbReference type="ARBA" id="ARBA00022729"/>
    </source>
</evidence>
<feature type="chain" id="PRO_5012033099" evidence="2">
    <location>
        <begin position="22"/>
        <end position="1227"/>
    </location>
</feature>
<protein>
    <submittedName>
        <fullName evidence="4">Lamin Tail Domain</fullName>
    </submittedName>
</protein>
<dbReference type="Proteomes" id="UP000193804">
    <property type="component" value="Unassembled WGS sequence"/>
</dbReference>
<evidence type="ECO:0000313" key="5">
    <source>
        <dbReference type="Proteomes" id="UP000193804"/>
    </source>
</evidence>
<dbReference type="SUPFAM" id="SSF74853">
    <property type="entry name" value="Lamin A/C globular tail domain"/>
    <property type="match status" value="2"/>
</dbReference>
<dbReference type="Gene3D" id="2.60.40.1260">
    <property type="entry name" value="Lamin Tail domain"/>
    <property type="match status" value="2"/>
</dbReference>
<dbReference type="PROSITE" id="PS51841">
    <property type="entry name" value="LTD"/>
    <property type="match status" value="2"/>
</dbReference>
<evidence type="ECO:0000256" key="2">
    <source>
        <dbReference type="SAM" id="SignalP"/>
    </source>
</evidence>
<dbReference type="EMBL" id="FXAW01000010">
    <property type="protein sequence ID" value="SMG52143.1"/>
    <property type="molecule type" value="Genomic_DNA"/>
</dbReference>
<feature type="signal peptide" evidence="2">
    <location>
        <begin position="1"/>
        <end position="21"/>
    </location>
</feature>
<feature type="domain" description="LTD" evidence="3">
    <location>
        <begin position="944"/>
        <end position="1070"/>
    </location>
</feature>
<keyword evidence="1 2" id="KW-0732">Signal</keyword>
<name>A0A1X7LFJ7_9BACT</name>
<feature type="domain" description="LTD" evidence="3">
    <location>
        <begin position="322"/>
        <end position="463"/>
    </location>
</feature>
<dbReference type="AlphaFoldDB" id="A0A1X7LFJ7"/>
<keyword evidence="5" id="KW-1185">Reference proteome</keyword>
<evidence type="ECO:0000259" key="3">
    <source>
        <dbReference type="PROSITE" id="PS51841"/>
    </source>
</evidence>
<dbReference type="Gene3D" id="2.60.40.4070">
    <property type="match status" value="1"/>
</dbReference>
<dbReference type="STRING" id="1028.SAMN05661096_03873"/>
<dbReference type="InterPro" id="IPR036415">
    <property type="entry name" value="Lamin_tail_dom_sf"/>
</dbReference>
<organism evidence="4 5">
    <name type="scientific">Marivirga sericea</name>
    <dbReference type="NCBI Taxonomy" id="1028"/>
    <lineage>
        <taxon>Bacteria</taxon>
        <taxon>Pseudomonadati</taxon>
        <taxon>Bacteroidota</taxon>
        <taxon>Cytophagia</taxon>
        <taxon>Cytophagales</taxon>
        <taxon>Marivirgaceae</taxon>
        <taxon>Marivirga</taxon>
    </lineage>
</organism>
<dbReference type="OrthoDB" id="9758406at2"/>
<dbReference type="RefSeq" id="WP_085518992.1">
    <property type="nucleotide sequence ID" value="NZ_FXAW01000010.1"/>
</dbReference>
<dbReference type="Pfam" id="PF00932">
    <property type="entry name" value="LTD"/>
    <property type="match status" value="2"/>
</dbReference>
<evidence type="ECO:0000313" key="4">
    <source>
        <dbReference type="EMBL" id="SMG52143.1"/>
    </source>
</evidence>
<dbReference type="Gene3D" id="2.60.40.1220">
    <property type="match status" value="4"/>
</dbReference>
<accession>A0A1X7LFJ7</accession>
<gene>
    <name evidence="4" type="ORF">SAMN05661096_03873</name>
</gene>